<accession>A0AAV5W742</accession>
<evidence type="ECO:0000256" key="1">
    <source>
        <dbReference type="ARBA" id="ARBA00023157"/>
    </source>
</evidence>
<reference evidence="5" key="1">
    <citation type="submission" date="2023-10" db="EMBL/GenBank/DDBJ databases">
        <title>Genome assembly of Pristionchus species.</title>
        <authorList>
            <person name="Yoshida K."/>
            <person name="Sommer R.J."/>
        </authorList>
    </citation>
    <scope>NUCLEOTIDE SEQUENCE</scope>
    <source>
        <strain evidence="5">RS5133</strain>
    </source>
</reference>
<evidence type="ECO:0000256" key="3">
    <source>
        <dbReference type="SAM" id="MobiDB-lite"/>
    </source>
</evidence>
<dbReference type="InterPro" id="IPR000859">
    <property type="entry name" value="CUB_dom"/>
</dbReference>
<sequence>HNPSATALCGIMATDNTKKTWKNIECTGEESPLLPYICRRNGIRGTSSSTEDPSNYPPADTEITPPGYPHPNKCWDYTLTAEPDHLVELTIDFVEANKDYDYLTLSERDSGHYPIENGNLTGAIDGPIVFTTTESNIIRVHWNQEGAVNVRGFRMRYKSIGKPTDPPAN</sequence>
<dbReference type="Gene3D" id="2.60.120.290">
    <property type="entry name" value="Spermadhesin, CUB domain"/>
    <property type="match status" value="1"/>
</dbReference>
<feature type="region of interest" description="Disordered" evidence="3">
    <location>
        <begin position="44"/>
        <end position="67"/>
    </location>
</feature>
<feature type="domain" description="CUB" evidence="4">
    <location>
        <begin position="26"/>
        <end position="160"/>
    </location>
</feature>
<evidence type="ECO:0000313" key="5">
    <source>
        <dbReference type="EMBL" id="GMT26455.1"/>
    </source>
</evidence>
<dbReference type="PANTHER" id="PTHR22991">
    <property type="entry name" value="PROTEIN CBG13490"/>
    <property type="match status" value="1"/>
</dbReference>
<gene>
    <name evidence="5" type="ORF">PFISCL1PPCAC_17752</name>
</gene>
<dbReference type="InterPro" id="IPR035914">
    <property type="entry name" value="Sperma_CUB_dom_sf"/>
</dbReference>
<proteinExistence type="predicted"/>
<comment type="caution">
    <text evidence="5">The sequence shown here is derived from an EMBL/GenBank/DDBJ whole genome shotgun (WGS) entry which is preliminary data.</text>
</comment>
<keyword evidence="1" id="KW-1015">Disulfide bond</keyword>
<comment type="caution">
    <text evidence="2">Lacks conserved residue(s) required for the propagation of feature annotation.</text>
</comment>
<dbReference type="InterPro" id="IPR050976">
    <property type="entry name" value="Snaclec"/>
</dbReference>
<organism evidence="5 6">
    <name type="scientific">Pristionchus fissidentatus</name>
    <dbReference type="NCBI Taxonomy" id="1538716"/>
    <lineage>
        <taxon>Eukaryota</taxon>
        <taxon>Metazoa</taxon>
        <taxon>Ecdysozoa</taxon>
        <taxon>Nematoda</taxon>
        <taxon>Chromadorea</taxon>
        <taxon>Rhabditida</taxon>
        <taxon>Rhabditina</taxon>
        <taxon>Diplogasteromorpha</taxon>
        <taxon>Diplogasteroidea</taxon>
        <taxon>Neodiplogasteridae</taxon>
        <taxon>Pristionchus</taxon>
    </lineage>
</organism>
<evidence type="ECO:0000259" key="4">
    <source>
        <dbReference type="PROSITE" id="PS01180"/>
    </source>
</evidence>
<dbReference type="Pfam" id="PF00431">
    <property type="entry name" value="CUB"/>
    <property type="match status" value="1"/>
</dbReference>
<keyword evidence="6" id="KW-1185">Reference proteome</keyword>
<dbReference type="Proteomes" id="UP001432322">
    <property type="component" value="Unassembled WGS sequence"/>
</dbReference>
<evidence type="ECO:0000256" key="2">
    <source>
        <dbReference type="PROSITE-ProRule" id="PRU00059"/>
    </source>
</evidence>
<dbReference type="EMBL" id="BTSY01000005">
    <property type="protein sequence ID" value="GMT26455.1"/>
    <property type="molecule type" value="Genomic_DNA"/>
</dbReference>
<dbReference type="AlphaFoldDB" id="A0AAV5W742"/>
<feature type="non-terminal residue" evidence="5">
    <location>
        <position position="1"/>
    </location>
</feature>
<evidence type="ECO:0000313" key="6">
    <source>
        <dbReference type="Proteomes" id="UP001432322"/>
    </source>
</evidence>
<protein>
    <recommendedName>
        <fullName evidence="4">CUB domain-containing protein</fullName>
    </recommendedName>
</protein>
<dbReference type="PANTHER" id="PTHR22991:SF40">
    <property type="entry name" value="PROTEIN CBG13490"/>
    <property type="match status" value="1"/>
</dbReference>
<dbReference type="SMART" id="SM00042">
    <property type="entry name" value="CUB"/>
    <property type="match status" value="1"/>
</dbReference>
<name>A0AAV5W742_9BILA</name>
<dbReference type="SUPFAM" id="SSF49854">
    <property type="entry name" value="Spermadhesin, CUB domain"/>
    <property type="match status" value="1"/>
</dbReference>
<dbReference type="PROSITE" id="PS01180">
    <property type="entry name" value="CUB"/>
    <property type="match status" value="1"/>
</dbReference>
<feature type="compositionally biased region" description="Polar residues" evidence="3">
    <location>
        <begin position="44"/>
        <end position="53"/>
    </location>
</feature>